<dbReference type="AlphaFoldDB" id="A0A1Y5KW50"/>
<evidence type="ECO:0000313" key="4">
    <source>
        <dbReference type="EMBL" id="QLJ12125.1"/>
    </source>
</evidence>
<evidence type="ECO:0000256" key="3">
    <source>
        <dbReference type="ARBA" id="ARBA00022729"/>
    </source>
</evidence>
<accession>A0A1Y5KW50</accession>
<organism evidence="4 5">
    <name type="scientific">Pseudomonas putida</name>
    <name type="common">Arthrobacter siderocapsulatus</name>
    <dbReference type="NCBI Taxonomy" id="303"/>
    <lineage>
        <taxon>Bacteria</taxon>
        <taxon>Pseudomonadati</taxon>
        <taxon>Pseudomonadota</taxon>
        <taxon>Gammaproteobacteria</taxon>
        <taxon>Pseudomonadales</taxon>
        <taxon>Pseudomonadaceae</taxon>
        <taxon>Pseudomonas</taxon>
    </lineage>
</organism>
<evidence type="ECO:0000256" key="2">
    <source>
        <dbReference type="ARBA" id="ARBA00022448"/>
    </source>
</evidence>
<dbReference type="PANTHER" id="PTHR34596">
    <property type="entry name" value="CHITOPORIN"/>
    <property type="match status" value="1"/>
</dbReference>
<dbReference type="RefSeq" id="WP_004576521.1">
    <property type="nucleotide sequence ID" value="NZ_CAKNBT010000001.1"/>
</dbReference>
<protein>
    <submittedName>
        <fullName evidence="4">OprD family porin</fullName>
    </submittedName>
</protein>
<sequence>MRSTACYRTALSLAILLAGPAFADSDDEGFIDGTQIHVLNRNFFFSQDYRNGDFTLNPNKGERQSLHREWGHGIIANLQSGFTRGTVGFGVDVQGLVGLKLDGGNGAVGNGVGVPGIVSRSGSNFDGEPKDSYGKVGAALKVRAFDTELRYGDVSPTSPVLHASDIRLLPQTLRGFIFNNNSLDGLSLQGGKLESSSDRNASNHRGDLGTVYAGRIKGANDVVYLGGDYLFNDQLTLRLHSSRLDDVWNQSFFSVDHVQPLGSELSLKTGLNYYRTRDSGQALAGQIDNDSWSVHAGVAAGAHGFKLSYTRIDGDTPFDYVWNTYDLQLDAASQVSDFNNPNERAWEARYDYDFATLGVPGLSLTARYVRGTDIDGTRAGGAYSYFNGTEDGRHWERNLWLKYVLQSGPAKDLSFNLMQATHRVGGDHVAESNVDELRLIVQYPLDISL</sequence>
<dbReference type="InterPro" id="IPR023614">
    <property type="entry name" value="Porin_dom_sf"/>
</dbReference>
<dbReference type="EMBL" id="CP059052">
    <property type="protein sequence ID" value="QLJ12125.1"/>
    <property type="molecule type" value="Genomic_DNA"/>
</dbReference>
<keyword evidence="3" id="KW-0732">Signal</keyword>
<dbReference type="Proteomes" id="UP000510934">
    <property type="component" value="Chromosome"/>
</dbReference>
<gene>
    <name evidence="4" type="ORF">H0H12_16795</name>
</gene>
<dbReference type="GO" id="GO:0015288">
    <property type="term" value="F:porin activity"/>
    <property type="evidence" value="ECO:0007669"/>
    <property type="project" value="TreeGrafter"/>
</dbReference>
<dbReference type="InterPro" id="IPR005318">
    <property type="entry name" value="OM_porin_bac"/>
</dbReference>
<name>A0A1Y5KW50_PSEPU</name>
<proteinExistence type="inferred from homology"/>
<evidence type="ECO:0000313" key="5">
    <source>
        <dbReference type="Proteomes" id="UP000510934"/>
    </source>
</evidence>
<comment type="similarity">
    <text evidence="1">Belongs to the outer membrane porin (Opr) (TC 1.B.25) family.</text>
</comment>
<evidence type="ECO:0000256" key="1">
    <source>
        <dbReference type="ARBA" id="ARBA00009075"/>
    </source>
</evidence>
<reference evidence="4 5" key="1">
    <citation type="journal article" date="2009" name="Mikrobiologiia">
        <title>[Phenanthren biodegradation and interaction of Pseudomonas putida BS3701 and Burkholderia sp.BS3702 in plant rhizosphere].</title>
        <authorList>
            <person name="Ovchinnikova A.A."/>
            <person name="Vetrova A.A."/>
            <person name="Filonov A.E."/>
            <person name="Boronin A.M."/>
        </authorList>
    </citation>
    <scope>NUCLEOTIDE SEQUENCE [LARGE SCALE GENOMIC DNA]</scope>
    <source>
        <strain evidence="4 5">BS3701</strain>
    </source>
</reference>
<dbReference type="Gene3D" id="2.40.160.10">
    <property type="entry name" value="Porin"/>
    <property type="match status" value="1"/>
</dbReference>
<keyword evidence="2" id="KW-0813">Transport</keyword>
<dbReference type="GO" id="GO:0016020">
    <property type="term" value="C:membrane"/>
    <property type="evidence" value="ECO:0007669"/>
    <property type="project" value="InterPro"/>
</dbReference>
<dbReference type="Pfam" id="PF03573">
    <property type="entry name" value="OprD"/>
    <property type="match status" value="1"/>
</dbReference>
<dbReference type="PANTHER" id="PTHR34596:SF2">
    <property type="entry name" value="CHITOPORIN"/>
    <property type="match status" value="1"/>
</dbReference>